<dbReference type="CDD" id="cd06567">
    <property type="entry name" value="Peptidase_S41"/>
    <property type="match status" value="1"/>
</dbReference>
<organism evidence="3 4">
    <name type="scientific">Streptosporangium longisporum</name>
    <dbReference type="NCBI Taxonomy" id="46187"/>
    <lineage>
        <taxon>Bacteria</taxon>
        <taxon>Bacillati</taxon>
        <taxon>Actinomycetota</taxon>
        <taxon>Actinomycetes</taxon>
        <taxon>Streptosporangiales</taxon>
        <taxon>Streptosporangiaceae</taxon>
        <taxon>Streptosporangium</taxon>
    </lineage>
</organism>
<keyword evidence="1" id="KW-0732">Signal</keyword>
<dbReference type="PROSITE" id="PS51257">
    <property type="entry name" value="PROKAR_LIPOPROTEIN"/>
    <property type="match status" value="1"/>
</dbReference>
<evidence type="ECO:0000313" key="4">
    <source>
        <dbReference type="Proteomes" id="UP001499930"/>
    </source>
</evidence>
<dbReference type="InterPro" id="IPR036034">
    <property type="entry name" value="PDZ_sf"/>
</dbReference>
<evidence type="ECO:0000259" key="2">
    <source>
        <dbReference type="PROSITE" id="PS50106"/>
    </source>
</evidence>
<dbReference type="PANTHER" id="PTHR32060:SF30">
    <property type="entry name" value="CARBOXY-TERMINAL PROCESSING PROTEASE CTPA"/>
    <property type="match status" value="1"/>
</dbReference>
<dbReference type="Pfam" id="PF00595">
    <property type="entry name" value="PDZ"/>
    <property type="match status" value="1"/>
</dbReference>
<keyword evidence="4" id="KW-1185">Reference proteome</keyword>
<name>A0ABN3XQ24_9ACTN</name>
<proteinExistence type="predicted"/>
<feature type="chain" id="PRO_5047041702" description="PDZ domain-containing protein" evidence="1">
    <location>
        <begin position="45"/>
        <end position="491"/>
    </location>
</feature>
<feature type="domain" description="PDZ" evidence="2">
    <location>
        <begin position="179"/>
        <end position="249"/>
    </location>
</feature>
<dbReference type="SMART" id="SM00245">
    <property type="entry name" value="TSPc"/>
    <property type="match status" value="1"/>
</dbReference>
<dbReference type="SUPFAM" id="SSF50156">
    <property type="entry name" value="PDZ domain-like"/>
    <property type="match status" value="1"/>
</dbReference>
<gene>
    <name evidence="3" type="ORF">GCM10017559_03310</name>
</gene>
<dbReference type="Gene3D" id="2.30.42.10">
    <property type="match status" value="1"/>
</dbReference>
<dbReference type="Proteomes" id="UP001499930">
    <property type="component" value="Unassembled WGS sequence"/>
</dbReference>
<evidence type="ECO:0000256" key="1">
    <source>
        <dbReference type="SAM" id="SignalP"/>
    </source>
</evidence>
<dbReference type="Pfam" id="PF03572">
    <property type="entry name" value="Peptidase_S41"/>
    <property type="match status" value="1"/>
</dbReference>
<dbReference type="InterPro" id="IPR005151">
    <property type="entry name" value="Tail-specific_protease"/>
</dbReference>
<sequence>MTAARAAGVAVRTAAGVAVRTAAAGLALLTVAACTAPAPPRAQASTAATVCTPPQGPAEAETATTIDVVEQAYLCILGRYYSGATLDARSLLTTGFAALTRELNRSGREVPEAVMPALTGDRGTDWAAFEAAYRKIVDRVPDLRDRLAVVTLEAIVAGLGDNHARWAHDIRRPPGHYDGDDYGLGLQVNVTGPQASGAPGAARPPLFVTAVQGGAARAAGLRPGDVIESINGSVPFVDDRAAPAIAALRPRYPEARPVRLRLLRQATGRRWSVTLRPGLFPQDPADLRVVRSELLDDGGAGGGVAYVRMTGFAPDSANRVFKAVSRLRTGRTLSGLVLDLRGNGGGSPAEATRLVSAFARGQVTAYQCTADGRCEAMRTDGTVEPLGLPLVVLIDGDCASACEHFSSAIKDLRAGRLVGTRTAGMISGPARGYLLANNTFLSLPTRHHLGPNREVIDRIGVPPDHHVPLTAKDAAAGRDPALAKALTLLRT</sequence>
<dbReference type="InterPro" id="IPR029045">
    <property type="entry name" value="ClpP/crotonase-like_dom_sf"/>
</dbReference>
<dbReference type="SMART" id="SM00228">
    <property type="entry name" value="PDZ"/>
    <property type="match status" value="1"/>
</dbReference>
<dbReference type="PROSITE" id="PS50106">
    <property type="entry name" value="PDZ"/>
    <property type="match status" value="1"/>
</dbReference>
<accession>A0ABN3XQ24</accession>
<protein>
    <recommendedName>
        <fullName evidence="2">PDZ domain-containing protein</fullName>
    </recommendedName>
</protein>
<dbReference type="Gene3D" id="3.90.226.10">
    <property type="entry name" value="2-enoyl-CoA Hydratase, Chain A, domain 1"/>
    <property type="match status" value="1"/>
</dbReference>
<feature type="signal peptide" evidence="1">
    <location>
        <begin position="1"/>
        <end position="44"/>
    </location>
</feature>
<dbReference type="EMBL" id="BAAAWD010000002">
    <property type="protein sequence ID" value="GAA2986914.1"/>
    <property type="molecule type" value="Genomic_DNA"/>
</dbReference>
<comment type="caution">
    <text evidence="3">The sequence shown here is derived from an EMBL/GenBank/DDBJ whole genome shotgun (WGS) entry which is preliminary data.</text>
</comment>
<dbReference type="InterPro" id="IPR001478">
    <property type="entry name" value="PDZ"/>
</dbReference>
<dbReference type="RefSeq" id="WP_344887193.1">
    <property type="nucleotide sequence ID" value="NZ_BAAAWD010000002.1"/>
</dbReference>
<evidence type="ECO:0000313" key="3">
    <source>
        <dbReference type="EMBL" id="GAA2986914.1"/>
    </source>
</evidence>
<dbReference type="PANTHER" id="PTHR32060">
    <property type="entry name" value="TAIL-SPECIFIC PROTEASE"/>
    <property type="match status" value="1"/>
</dbReference>
<dbReference type="SUPFAM" id="SSF52096">
    <property type="entry name" value="ClpP/crotonase"/>
    <property type="match status" value="1"/>
</dbReference>
<reference evidence="3 4" key="1">
    <citation type="journal article" date="2019" name="Int. J. Syst. Evol. Microbiol.">
        <title>The Global Catalogue of Microorganisms (GCM) 10K type strain sequencing project: providing services to taxonomists for standard genome sequencing and annotation.</title>
        <authorList>
            <consortium name="The Broad Institute Genomics Platform"/>
            <consortium name="The Broad Institute Genome Sequencing Center for Infectious Disease"/>
            <person name="Wu L."/>
            <person name="Ma J."/>
        </authorList>
    </citation>
    <scope>NUCLEOTIDE SEQUENCE [LARGE SCALE GENOMIC DNA]</scope>
    <source>
        <strain evidence="3 4">JCM 3106</strain>
    </source>
</reference>